<feature type="transmembrane region" description="Helical" evidence="3">
    <location>
        <begin position="2630"/>
        <end position="2652"/>
    </location>
</feature>
<feature type="compositionally biased region" description="Basic residues" evidence="2">
    <location>
        <begin position="1597"/>
        <end position="1610"/>
    </location>
</feature>
<feature type="compositionally biased region" description="Acidic residues" evidence="2">
    <location>
        <begin position="1658"/>
        <end position="1671"/>
    </location>
</feature>
<accession>A0ABY1UH24</accession>
<evidence type="ECO:0000256" key="3">
    <source>
        <dbReference type="SAM" id="Phobius"/>
    </source>
</evidence>
<dbReference type="Proteomes" id="UP000831156">
    <property type="component" value="Chromosome 3"/>
</dbReference>
<evidence type="ECO:0000313" key="9">
    <source>
        <dbReference type="EMBL" id="SOV10679.1"/>
    </source>
</evidence>
<dbReference type="Pfam" id="PF05424">
    <property type="entry name" value="Duffy_binding"/>
    <property type="match status" value="5"/>
</dbReference>
<dbReference type="Pfam" id="PF15445">
    <property type="entry name" value="ATS"/>
    <property type="match status" value="1"/>
</dbReference>
<dbReference type="InterPro" id="IPR029211">
    <property type="entry name" value="PfEMP1_ATS"/>
</dbReference>
<dbReference type="Pfam" id="PF15447">
    <property type="entry name" value="NTS"/>
    <property type="match status" value="1"/>
</dbReference>
<feature type="compositionally biased region" description="Basic and acidic residues" evidence="2">
    <location>
        <begin position="43"/>
        <end position="67"/>
    </location>
</feature>
<organism evidence="9 10">
    <name type="scientific">Plasmodium gaboni</name>
    <dbReference type="NCBI Taxonomy" id="647221"/>
    <lineage>
        <taxon>Eukaryota</taxon>
        <taxon>Sar</taxon>
        <taxon>Alveolata</taxon>
        <taxon>Apicomplexa</taxon>
        <taxon>Aconoidasida</taxon>
        <taxon>Haemosporida</taxon>
        <taxon>Plasmodiidae</taxon>
        <taxon>Plasmodium</taxon>
        <taxon>Plasmodium (Laverania)</taxon>
    </lineage>
</organism>
<keyword evidence="10" id="KW-1185">Reference proteome</keyword>
<keyword evidence="3" id="KW-1133">Transmembrane helix</keyword>
<evidence type="ECO:0000313" key="10">
    <source>
        <dbReference type="Proteomes" id="UP000831156"/>
    </source>
</evidence>
<feature type="domain" description="Duffy-binding-like" evidence="4">
    <location>
        <begin position="1053"/>
        <end position="1189"/>
    </location>
</feature>
<dbReference type="InterPro" id="IPR029210">
    <property type="entry name" value="PfEMP1_NTS"/>
</dbReference>
<feature type="region of interest" description="Disordered" evidence="2">
    <location>
        <begin position="2758"/>
        <end position="2779"/>
    </location>
</feature>
<evidence type="ECO:0000259" key="4">
    <source>
        <dbReference type="Pfam" id="PF03011"/>
    </source>
</evidence>
<feature type="domain" description="Plasmodium falciparum erythrocyte membrane protein 1 acidic terminal segment" evidence="6">
    <location>
        <begin position="2634"/>
        <end position="2920"/>
    </location>
</feature>
<feature type="compositionally biased region" description="Polar residues" evidence="2">
    <location>
        <begin position="1641"/>
        <end position="1654"/>
    </location>
</feature>
<dbReference type="InterPro" id="IPR054595">
    <property type="entry name" value="DBL_C"/>
</dbReference>
<dbReference type="Gene3D" id="1.10.1900.40">
    <property type="entry name" value="Acidic terminal segments, variant surface antigen of PfEMP1"/>
    <property type="match status" value="1"/>
</dbReference>
<feature type="domain" description="Duffy-antigen binding" evidence="5">
    <location>
        <begin position="104"/>
        <end position="289"/>
    </location>
</feature>
<dbReference type="SUPFAM" id="SSF140924">
    <property type="entry name" value="Duffy binding domain-like"/>
    <property type="match status" value="6"/>
</dbReference>
<feature type="region of interest" description="Disordered" evidence="2">
    <location>
        <begin position="17"/>
        <end position="78"/>
    </location>
</feature>
<reference evidence="9" key="1">
    <citation type="submission" date="2016-09" db="EMBL/GenBank/DDBJ databases">
        <authorList>
            <consortium name="Pathogen Informatics"/>
            <person name="Sun Q."/>
            <person name="Inoue M."/>
        </authorList>
    </citation>
    <scope>NUCLEOTIDE SEQUENCE</scope>
</reference>
<protein>
    <submittedName>
        <fullName evidence="9">Erythrocyte membrane protein 1, PfEMP1, putative</fullName>
    </submittedName>
</protein>
<feature type="compositionally biased region" description="Polar residues" evidence="2">
    <location>
        <begin position="19"/>
        <end position="32"/>
    </location>
</feature>
<feature type="coiled-coil region" evidence="1">
    <location>
        <begin position="1140"/>
        <end position="1174"/>
    </location>
</feature>
<feature type="domain" description="Plasmodium falciparum erythrocyte membrane protein-1 N-terminal segment" evidence="7">
    <location>
        <begin position="487"/>
        <end position="522"/>
    </location>
</feature>
<feature type="region of interest" description="Disordered" evidence="2">
    <location>
        <begin position="2354"/>
        <end position="2382"/>
    </location>
</feature>
<dbReference type="InterPro" id="IPR044932">
    <property type="entry name" value="PfEMP1_ATS_sf"/>
</dbReference>
<evidence type="ECO:0000259" key="7">
    <source>
        <dbReference type="Pfam" id="PF15447"/>
    </source>
</evidence>
<feature type="compositionally biased region" description="Polar residues" evidence="2">
    <location>
        <begin position="2765"/>
        <end position="2779"/>
    </location>
</feature>
<feature type="region of interest" description="Disordered" evidence="2">
    <location>
        <begin position="1557"/>
        <end position="1749"/>
    </location>
</feature>
<keyword evidence="1" id="KW-0175">Coiled coil</keyword>
<dbReference type="Gene3D" id="1.20.1310.20">
    <property type="entry name" value="Duffy-antigen binding domain"/>
    <property type="match status" value="5"/>
</dbReference>
<dbReference type="Pfam" id="PF03011">
    <property type="entry name" value="PFEMP"/>
    <property type="match status" value="1"/>
</dbReference>
<evidence type="ECO:0000256" key="1">
    <source>
        <dbReference type="SAM" id="Coils"/>
    </source>
</evidence>
<feature type="region of interest" description="Disordered" evidence="2">
    <location>
        <begin position="454"/>
        <end position="485"/>
    </location>
</feature>
<gene>
    <name evidence="9" type="ORF">PGABG01_0301500</name>
</gene>
<dbReference type="Gene3D" id="1.20.58.1930">
    <property type="match status" value="1"/>
</dbReference>
<feature type="compositionally biased region" description="Low complexity" evidence="2">
    <location>
        <begin position="2354"/>
        <end position="2376"/>
    </location>
</feature>
<feature type="domain" description="Duffy-antigen binding" evidence="5">
    <location>
        <begin position="585"/>
        <end position="772"/>
    </location>
</feature>
<feature type="domain" description="Duffy-antigen binding" evidence="5">
    <location>
        <begin position="1840"/>
        <end position="2025"/>
    </location>
</feature>
<feature type="compositionally biased region" description="Polar residues" evidence="2">
    <location>
        <begin position="1737"/>
        <end position="1749"/>
    </location>
</feature>
<dbReference type="InterPro" id="IPR004258">
    <property type="entry name" value="DBL"/>
</dbReference>
<evidence type="ECO:0000259" key="6">
    <source>
        <dbReference type="Pfam" id="PF15445"/>
    </source>
</evidence>
<feature type="compositionally biased region" description="Low complexity" evidence="2">
    <location>
        <begin position="1672"/>
        <end position="1692"/>
    </location>
</feature>
<evidence type="ECO:0000259" key="5">
    <source>
        <dbReference type="Pfam" id="PF05424"/>
    </source>
</evidence>
<feature type="domain" description="Duffy-antigen binding" evidence="5">
    <location>
        <begin position="2224"/>
        <end position="2366"/>
    </location>
</feature>
<proteinExistence type="predicted"/>
<feature type="domain" description="Duffy-antigen binding" evidence="5">
    <location>
        <begin position="1235"/>
        <end position="1413"/>
    </location>
</feature>
<evidence type="ECO:0000256" key="2">
    <source>
        <dbReference type="SAM" id="MobiDB-lite"/>
    </source>
</evidence>
<keyword evidence="3" id="KW-0812">Transmembrane</keyword>
<dbReference type="Pfam" id="PF22672">
    <property type="entry name" value="DBL_C"/>
    <property type="match status" value="1"/>
</dbReference>
<dbReference type="EMBL" id="LT969426">
    <property type="protein sequence ID" value="SOV10679.1"/>
    <property type="molecule type" value="Genomic_DNA"/>
</dbReference>
<dbReference type="InterPro" id="IPR042202">
    <property type="entry name" value="Duffy-ag-bd_sf"/>
</dbReference>
<feature type="region of interest" description="Disordered" evidence="2">
    <location>
        <begin position="2593"/>
        <end position="2623"/>
    </location>
</feature>
<dbReference type="Gene3D" id="1.20.58.830">
    <property type="match status" value="5"/>
</dbReference>
<feature type="region of interest" description="Disordered" evidence="2">
    <location>
        <begin position="953"/>
        <end position="974"/>
    </location>
</feature>
<dbReference type="InterPro" id="IPR008602">
    <property type="entry name" value="Duffy-antigen-binding"/>
</dbReference>
<keyword evidence="3" id="KW-0472">Membrane</keyword>
<sequence length="2931" mass="337749">MEKSTSSVYDIAKTLQEGAKQQWNQRDTSSSLVGKLSRARFGKNKEKYDGDDPCSLDKTKHTNDYRRNQPKYKGPCEGKGKGRFNIGKQWETKTGEMKAGHDDVLIPPRRLDMCTSNLEKLDMNNKGLSDNSLISHSLLGDVLLAAKFEGQEIKNKYGRNQTDPGICRSMKYSFADLGDIIRGRDLWEKDKGMKELEGHLTKIFQKIKDQVDPNSSKYSDTNESPPYKTLREDWWSANRDQIWKAITCEAPEKAGFVVGYSGDKMILYDSKCGRDKDPPPDDYIPQRLRWMTEWAEWFCKKQNADYESVKDLCGKCKGIKAARDSECKKGGEKCTDCSKMCELYKKTVTCWKGQWEKQKEKYQQLYPKANGSNGGSDPVSKQLEEFFQKLIKEGKCVYNTAAGYVQAEARLDCQAQNDFSDGAGTSSGNNEQNYAFSNKPYFYENECSCNEEKTLASQPPSVHPQEPRPSPIPKVVEVPKKKEDNRSARDILEGFGGQTLANARNSASKYKKQLEGNLSKATNHDGRTNTDIDPCDLKYEKHTNVPSGKPPDSPCHGRVDERFSDEQGSQCTDNRIKDSVSHEVGACAPYRRLHLCDYNLEEIEPNNIITHNLLMDVLLAAKHEGQILVEKHKNYKKTHNDSNICTVLARSFADLGDIIRGKDLYRGDKGEKDRLQNKLKEYFKKIYDNLTKDNEESKEDYKNDAPDFYQLREDWWNTNRQQIWKAITCSTDVKDNYFKRLSSNMVQWDNGYCGRNETNVPTNLDYVPQFLRWFDEWGEEFCRKRKHKLEKVKEACFGKNDDNKYCSSSGLDCTKTLRYKYVFSNINECGKCFVECNKYKNWINNQKKEFEKQKKKYVHEIDQNNDTIKTTRHGNINNINVKNFYDKFRKDYATVDEFLKYLNNEKECQSQRKNGDTNETIIDFNDINNQRKTFSHSNDCQECPWCGMKKEKSGKKWKKNDDSECENENTSDDNKKSVDIDVITTNKNEKENENIIEKLKYFCNKENNVKKDTWKCYYKKKDQTTNKEEINYCILQNEKQETKDETIMQYENLFYHWITDLLDDVVQWRSESSECIISDNNTKKCKDGCNENCECYKKWIEEKKEEWKKLKGHFKQQQNNGMDHSEWIQSYLKDTFYKNIKDTYEQKDELKILIDDLKKNNNVTKDSIEKFLEKQINDATSCATTHKNPCPSCDIVEEVLKNKIATDEIDYCNPKKGPFEWKCDSNLFKQGEQNGACMPPRRQKLCIYNLEKLEFSKVKDIREFLIKCVAKETFFAWHKYKEDKKNGIADPQNQLDGGTIPEEFKTQMFYTYSDFRDMILGKDIGNSKSIHDISKKVKDVLKKEQTNGGKPLSAKEWWDQNKNDIWEAMVCGLSHHIKSGDTKGKNFTKKKDYKYDKISTDLENFSSKPQFLRWFTEWGEQFCKEQKAQKEKLETGCNDYTCQKDKGEKEQCEKACADYKTFISEWKPQYDKQSKKYFDEKGKNDYKNIPEVQNSQQAYNYLNIVLTKMCENDKCNCMNEESKSTSSKQRHSGNGTVVIESHDTHMPASMDKIPKDVESKCKCASPSKPPPAPGGGSSGGGKAKTRKRGKTQGNRKPQLKKKIVYHRRPNKGGTAKDPKATPAPVTITSTRIVNGGKATFEITSTPSHPTSPVASSSEDNDNDDDEDEEDTSSGSVDASDPTSGVSSSQGVGTAVDPPGGITNGNQPQARGSGGVPRGKGSSSSRDITGKTAPHTPQIDSNNPEPDSSLNCAEQAAFKLKTEAQSRIKNGTNNLKGKSDLLNNNCNKVERDINANMSCDFHKTYKTSLDSLKEPCKNEGKERFKLGTEWNCVRRIRTGKDVCIPPRREHMCIDILKDIWSYNVPDSNALLKKIQEVAKHEGNDIVKELLKKYPCNERVICDAMKYSFADFADIIRGRDILKNNIEQKRIEARLKTIFNNIYNQLLETEKTKYLHDIDHRKLRSDWWDANRKEIWEAMTCNAPKNAYIYKTTTKDEGKIRTSVMQHYCAHNEDPPYDYDYIPQVLRWMTEWSENLCKALNEKKDAMKNSCVNCKETNSKCSDTSDGDRCTECQKNCKSYSDFVNKSKQQLYKQNKLYKELYDKTKTLGFNRDEDTRFVQEVKPLCSDPKSVGEYLDKASHCVHYRFNVNGMNEQAYVFKTKPKEYEKQCSCKITNHPLDKCPNNTKKELCDTFQLNNRCRKQNFNYDLDNWNSHNVQDFNGKNAGILIPPRRRHLCVSNINTNLTKIKNIDDFKNKIIESAFSEGYYLWNKFKLKDEHTLQAMKYSFADYGDIIKGTDMMDNSLLDQLRNTLDDVLNKNGSTVQPYGRAKWWDDNKNHIWNAMLCGYHKGINDPQTSRRSNRSHSQSQSSQPSSQTTNIPDNWCKLPDDDTTEQFLRWLVEWAKQACKEKIQLSKEVTTTCKYKINHYQTSSIGNIEDANCKSLFTNYINWYRKRNPEWKGLSKKYDKINNAINSATTKSSEETPEKYIKNKCVDCECNLNDLNEINKIFDDKELLKELMSIADYDSIDPNSIIKQISKISKINHTTVRKTKDFIIDMLTKGLTYSIFGAKIGIPTGIGVTKDVLNKLKDTLKTTNTHDSNQNNVEPSPPESSSPGTLTIPQNNEPFNTNILNTTVPVGIAFALGSIALLFYLKKKSKIPTTKLFRVLDIPQNDYGIPDKTSSNRYVPYSRYKGKTYLYVEEEETDDYIGNISSSDITSSSESEYDEIDINDIYPYKSAKYKTLIEVVLKPSTNNNVRDIHDDTTHTQSVKPSGISNNKLTDNEWNELKKDFISQYLQNIPKDLPNENIIDDHLSKDIKSNILPNNMDEKPFITQIQDRNLHGDSEIIYNIDWNIPKNITTNTLTHNNLYSGIDLINDSLNRDQHIDIYDELLKRKENEMFGTKHPKTSSTTNSVSTKKHNYSLKSPNIFIS</sequence>
<feature type="domain" description="Duffy-binding-like" evidence="8">
    <location>
        <begin position="776"/>
        <end position="937"/>
    </location>
</feature>
<evidence type="ECO:0000259" key="8">
    <source>
        <dbReference type="Pfam" id="PF22672"/>
    </source>
</evidence>
<name>A0ABY1UH24_9APIC</name>